<dbReference type="SUPFAM" id="SSF56801">
    <property type="entry name" value="Acetyl-CoA synthetase-like"/>
    <property type="match status" value="1"/>
</dbReference>
<dbReference type="InterPro" id="IPR025110">
    <property type="entry name" value="AMP-bd_C"/>
</dbReference>
<evidence type="ECO:0000313" key="4">
    <source>
        <dbReference type="EMBL" id="USG63095.1"/>
    </source>
</evidence>
<dbReference type="Pfam" id="PF00501">
    <property type="entry name" value="AMP-binding"/>
    <property type="match status" value="1"/>
</dbReference>
<evidence type="ECO:0000256" key="1">
    <source>
        <dbReference type="ARBA" id="ARBA00006432"/>
    </source>
</evidence>
<evidence type="ECO:0000313" key="5">
    <source>
        <dbReference type="Proteomes" id="UP001056291"/>
    </source>
</evidence>
<comment type="similarity">
    <text evidence="1">Belongs to the ATP-dependent AMP-binding enzyme family.</text>
</comment>
<feature type="domain" description="AMP-binding enzyme C-terminal" evidence="3">
    <location>
        <begin position="414"/>
        <end position="490"/>
    </location>
</feature>
<feature type="domain" description="AMP-dependent synthetase/ligase" evidence="2">
    <location>
        <begin position="17"/>
        <end position="363"/>
    </location>
</feature>
<dbReference type="InterPro" id="IPR000873">
    <property type="entry name" value="AMP-dep_synth/lig_dom"/>
</dbReference>
<accession>A0ABY4W7D7</accession>
<evidence type="ECO:0000259" key="3">
    <source>
        <dbReference type="Pfam" id="PF13193"/>
    </source>
</evidence>
<dbReference type="PROSITE" id="PS00455">
    <property type="entry name" value="AMP_BINDING"/>
    <property type="match status" value="1"/>
</dbReference>
<dbReference type="InterPro" id="IPR042099">
    <property type="entry name" value="ANL_N_sf"/>
</dbReference>
<organism evidence="4 5">
    <name type="scientific">Sneathiella marina</name>
    <dbReference type="NCBI Taxonomy" id="2950108"/>
    <lineage>
        <taxon>Bacteria</taxon>
        <taxon>Pseudomonadati</taxon>
        <taxon>Pseudomonadota</taxon>
        <taxon>Alphaproteobacteria</taxon>
        <taxon>Sneathiellales</taxon>
        <taxon>Sneathiellaceae</taxon>
        <taxon>Sneathiella</taxon>
    </lineage>
</organism>
<name>A0ABY4W7D7_9PROT</name>
<dbReference type="Pfam" id="PF13193">
    <property type="entry name" value="AMP-binding_C"/>
    <property type="match status" value="1"/>
</dbReference>
<dbReference type="Gene3D" id="3.40.50.12780">
    <property type="entry name" value="N-terminal domain of ligase-like"/>
    <property type="match status" value="1"/>
</dbReference>
<dbReference type="Proteomes" id="UP001056291">
    <property type="component" value="Chromosome"/>
</dbReference>
<dbReference type="PANTHER" id="PTHR43201">
    <property type="entry name" value="ACYL-COA SYNTHETASE"/>
    <property type="match status" value="1"/>
</dbReference>
<keyword evidence="5" id="KW-1185">Reference proteome</keyword>
<dbReference type="RefSeq" id="WP_251937633.1">
    <property type="nucleotide sequence ID" value="NZ_CP098747.1"/>
</dbReference>
<dbReference type="Gene3D" id="3.30.300.30">
    <property type="match status" value="1"/>
</dbReference>
<reference evidence="4" key="1">
    <citation type="submission" date="2022-06" db="EMBL/GenBank/DDBJ databases">
        <title>Sneathiella actinostolidae sp. nov., isolated from a sea anemonein the Western Pacific Ocean.</title>
        <authorList>
            <person name="Wei M.J."/>
        </authorList>
    </citation>
    <scope>NUCLEOTIDE SEQUENCE</scope>
    <source>
        <strain evidence="4">PHK-P5</strain>
    </source>
</reference>
<evidence type="ECO:0000259" key="2">
    <source>
        <dbReference type="Pfam" id="PF00501"/>
    </source>
</evidence>
<dbReference type="InterPro" id="IPR045851">
    <property type="entry name" value="AMP-bd_C_sf"/>
</dbReference>
<dbReference type="CDD" id="cd05941">
    <property type="entry name" value="MCS"/>
    <property type="match status" value="1"/>
</dbReference>
<dbReference type="PANTHER" id="PTHR43201:SF8">
    <property type="entry name" value="ACYL-COA SYNTHETASE FAMILY MEMBER 3"/>
    <property type="match status" value="1"/>
</dbReference>
<dbReference type="NCBIfam" id="NF005702">
    <property type="entry name" value="PRK07514.1"/>
    <property type="match status" value="1"/>
</dbReference>
<dbReference type="InterPro" id="IPR020845">
    <property type="entry name" value="AMP-binding_CS"/>
</dbReference>
<proteinExistence type="inferred from homology"/>
<sequence length="504" mass="54836">MTNKNLYTLFEEHFPADKSSTAFEGPDVQTYSFEQIGTQSAQMANLLVNTGAKPGDRVAVQVGKSVEAVILYLACLRAGLVYLPLNTAYKAAEIDYFVGDASPAIVVCDPSSLKEISEISKKAGVLEVLTLDLNGHGSLSEGTAACSVKFETVSCAADDLAAILYTSGTTGRSKGAMLTHDNLASNARSLHKAWHFDQQDVLLHALPIFHVHGLFVALHCALLTGIKTIFLTKFDASTVLDYLPKSTVFMGVPTFYVRLLSEPNLSSGSCRNMRLFTAGSAPLLEETFNAFSQRTGHTILERYGMTEAGMITTNPYDGERKAGTVGFPLDNDVRITDDTGKPVPEGEIGILEIKGPNVFKGYWQMPEKTAAEFRSDGYFITGDMTRKGDDGYYRIVGRSKDLIISGGYNVYPKEIESFIDEMPGIEESAIVGRPHADFGEAVIAFVVPTASTTNLQATDVIAFIKEKLANFKVPKQVYVVDALPRNAMGKVQKNALRDRALEDM</sequence>
<gene>
    <name evidence="4" type="ORF">NBZ79_08890</name>
</gene>
<dbReference type="EMBL" id="CP098747">
    <property type="protein sequence ID" value="USG63095.1"/>
    <property type="molecule type" value="Genomic_DNA"/>
</dbReference>
<protein>
    <submittedName>
        <fullName evidence="4">Malonyl-CoA synthase</fullName>
    </submittedName>
</protein>